<organism evidence="1 3">
    <name type="scientific">Gordonia spumicola</name>
    <dbReference type="NCBI Taxonomy" id="589161"/>
    <lineage>
        <taxon>Bacteria</taxon>
        <taxon>Bacillati</taxon>
        <taxon>Actinomycetota</taxon>
        <taxon>Actinomycetes</taxon>
        <taxon>Mycobacteriales</taxon>
        <taxon>Gordoniaceae</taxon>
        <taxon>Gordonia</taxon>
    </lineage>
</organism>
<evidence type="ECO:0000313" key="2">
    <source>
        <dbReference type="EMBL" id="GEE04148.1"/>
    </source>
</evidence>
<proteinExistence type="predicted"/>
<evidence type="ECO:0000313" key="3">
    <source>
        <dbReference type="Proteomes" id="UP000444960"/>
    </source>
</evidence>
<sequence length="87" mass="9847">MSTHVYDQLLDGSTVVVDRAEWERLHPDSTPDRMDDDWAYFGADAEARLTVDGPLVWNGRRWGRIDEAERSALDTLRAVAWARGATS</sequence>
<reference evidence="1" key="2">
    <citation type="journal article" date="2020" name="Int. J. Syst. Evol. Microbiol.">
        <title>Gordonia crocea sp. nov. and Gordonia spumicola sp. nov. isolated from sludge of a wastewater treatment plant.</title>
        <authorList>
            <person name="Tamura T."/>
            <person name="Saito S."/>
            <person name="Hamada M."/>
            <person name="Kang Y."/>
            <person name="Hoshino Y."/>
            <person name="Gonoi T."/>
            <person name="Mikami Y."/>
            <person name="Yaguchi T."/>
        </authorList>
    </citation>
    <scope>NUCLEOTIDE SEQUENCE</scope>
    <source>
        <strain evidence="1">NBRC 107696</strain>
    </source>
</reference>
<dbReference type="EMBL" id="BJOV01000002">
    <property type="protein sequence ID" value="GEE00219.1"/>
    <property type="molecule type" value="Genomic_DNA"/>
</dbReference>
<gene>
    <name evidence="1" type="ORF">nbrc107696_06650</name>
    <name evidence="2" type="ORF">nbrc107696_45940</name>
</gene>
<dbReference type="AlphaFoldDB" id="A0A7I9V458"/>
<dbReference type="RefSeq" id="WP_161894145.1">
    <property type="nucleotide sequence ID" value="NZ_BJOV01000002.1"/>
</dbReference>
<dbReference type="OrthoDB" id="9946820at2"/>
<reference evidence="3" key="1">
    <citation type="submission" date="2019-06" db="EMBL/GenBank/DDBJ databases">
        <title>Gordonia isolated from sludge of a wastewater treatment plant.</title>
        <authorList>
            <person name="Tamura T."/>
            <person name="Aoyama K."/>
            <person name="Kang Y."/>
            <person name="Saito S."/>
            <person name="Akiyama N."/>
            <person name="Yazawa K."/>
            <person name="Gonoi T."/>
            <person name="Mikami Y."/>
        </authorList>
    </citation>
    <scope>NUCLEOTIDE SEQUENCE [LARGE SCALE GENOMIC DNA]</scope>
    <source>
        <strain evidence="3">NBRC 107696</strain>
    </source>
</reference>
<keyword evidence="3" id="KW-1185">Reference proteome</keyword>
<dbReference type="EMBL" id="BJOV01000008">
    <property type="protein sequence ID" value="GEE04148.1"/>
    <property type="molecule type" value="Genomic_DNA"/>
</dbReference>
<name>A0A7I9V458_9ACTN</name>
<evidence type="ECO:0000313" key="1">
    <source>
        <dbReference type="EMBL" id="GEE00219.1"/>
    </source>
</evidence>
<dbReference type="Proteomes" id="UP000444960">
    <property type="component" value="Unassembled WGS sequence"/>
</dbReference>
<protein>
    <submittedName>
        <fullName evidence="1">Uncharacterized protein</fullName>
    </submittedName>
</protein>
<comment type="caution">
    <text evidence="1">The sequence shown here is derived from an EMBL/GenBank/DDBJ whole genome shotgun (WGS) entry which is preliminary data.</text>
</comment>
<accession>A0A7I9V458</accession>